<organism evidence="3">
    <name type="scientific">hydrothermal vent metagenome</name>
    <dbReference type="NCBI Taxonomy" id="652676"/>
    <lineage>
        <taxon>unclassified sequences</taxon>
        <taxon>metagenomes</taxon>
        <taxon>ecological metagenomes</taxon>
    </lineage>
</organism>
<dbReference type="CDD" id="cd09873">
    <property type="entry name" value="PIN_Pae0151-like"/>
    <property type="match status" value="1"/>
</dbReference>
<sequence length="137" mass="15412">MVLDTNVVAYCFFPGRFSEDAIKLIGLVSDAPVPSLWQSEFRNVLTLYLRKELLSIEEAVEIYSLAEERLTVIQPDKPTPRVLTLVNNSGCSAYDCEFIDLARQLNTLLVTQDKKMLREFPDTAITIADALTNTPEV</sequence>
<evidence type="ECO:0000259" key="2">
    <source>
        <dbReference type="Pfam" id="PF01850"/>
    </source>
</evidence>
<dbReference type="SUPFAM" id="SSF88723">
    <property type="entry name" value="PIN domain-like"/>
    <property type="match status" value="1"/>
</dbReference>
<dbReference type="EMBL" id="UOFX01000016">
    <property type="protein sequence ID" value="VAX06660.1"/>
    <property type="molecule type" value="Genomic_DNA"/>
</dbReference>
<dbReference type="InterPro" id="IPR029060">
    <property type="entry name" value="PIN-like_dom_sf"/>
</dbReference>
<keyword evidence="1" id="KW-0460">Magnesium</keyword>
<dbReference type="Pfam" id="PF01850">
    <property type="entry name" value="PIN"/>
    <property type="match status" value="1"/>
</dbReference>
<dbReference type="PANTHER" id="PTHR35901:SF1">
    <property type="entry name" value="EXONUCLEASE VAPC9"/>
    <property type="match status" value="1"/>
</dbReference>
<dbReference type="InterPro" id="IPR044153">
    <property type="entry name" value="PIN_Pae0151-like"/>
</dbReference>
<dbReference type="AlphaFoldDB" id="A0A3B1B8L5"/>
<accession>A0A3B1B8L5</accession>
<dbReference type="Gene3D" id="3.40.50.1010">
    <property type="entry name" value="5'-nuclease"/>
    <property type="match status" value="1"/>
</dbReference>
<proteinExistence type="predicted"/>
<reference evidence="3" key="1">
    <citation type="submission" date="2018-06" db="EMBL/GenBank/DDBJ databases">
        <authorList>
            <person name="Zhirakovskaya E."/>
        </authorList>
    </citation>
    <scope>NUCLEOTIDE SEQUENCE</scope>
</reference>
<name>A0A3B1B8L5_9ZZZZ</name>
<protein>
    <recommendedName>
        <fullName evidence="2">PIN domain-containing protein</fullName>
    </recommendedName>
</protein>
<dbReference type="InterPro" id="IPR002716">
    <property type="entry name" value="PIN_dom"/>
</dbReference>
<feature type="domain" description="PIN" evidence="2">
    <location>
        <begin position="1"/>
        <end position="117"/>
    </location>
</feature>
<gene>
    <name evidence="3" type="ORF">MNBD_GAMMA26-424</name>
</gene>
<dbReference type="InterPro" id="IPR051619">
    <property type="entry name" value="TypeII_TA_RNase_PINc/VapC"/>
</dbReference>
<evidence type="ECO:0000313" key="3">
    <source>
        <dbReference type="EMBL" id="VAX06660.1"/>
    </source>
</evidence>
<evidence type="ECO:0000256" key="1">
    <source>
        <dbReference type="ARBA" id="ARBA00022842"/>
    </source>
</evidence>
<dbReference type="PANTHER" id="PTHR35901">
    <property type="entry name" value="RIBONUCLEASE VAPC3"/>
    <property type="match status" value="1"/>
</dbReference>